<accession>A0A1B1AL79</accession>
<dbReference type="EMBL" id="CP013244">
    <property type="protein sequence ID" value="ANP47304.1"/>
    <property type="molecule type" value="Genomic_DNA"/>
</dbReference>
<dbReference type="STRING" id="1759059.ATE48_15960"/>
<dbReference type="OrthoDB" id="9804603at2"/>
<evidence type="ECO:0000313" key="2">
    <source>
        <dbReference type="Proteomes" id="UP000092498"/>
    </source>
</evidence>
<dbReference type="RefSeq" id="WP_066773195.1">
    <property type="nucleotide sequence ID" value="NZ_CP013244.1"/>
</dbReference>
<evidence type="ECO:0000313" key="1">
    <source>
        <dbReference type="EMBL" id="ANP47304.1"/>
    </source>
</evidence>
<protein>
    <submittedName>
        <fullName evidence="1">Uncharacterized protein</fullName>
    </submittedName>
</protein>
<dbReference type="AlphaFoldDB" id="A0A1B1AL79"/>
<proteinExistence type="predicted"/>
<sequence>MGISAEEIRQAFRDQLKTLACPHCDTGYTDYAVTWSEAWLEGRHDAMRELGANERDGPVKLRCDLCGGAAVTSVFCTPPEAV</sequence>
<reference evidence="1 2" key="1">
    <citation type="submission" date="2015-11" db="EMBL/GenBank/DDBJ databases">
        <title>Whole-Genome Sequence of Candidatus Oderbacter manganicum from the National Park Lower Oder Valley, Germany.</title>
        <authorList>
            <person name="Braun B."/>
            <person name="Liere K."/>
            <person name="Szewzyk U."/>
        </authorList>
    </citation>
    <scope>NUCLEOTIDE SEQUENCE [LARGE SCALE GENOMIC DNA]</scope>
    <source>
        <strain evidence="1 2">OTSz_A_272</strain>
    </source>
</reference>
<dbReference type="KEGG" id="cbot:ATE48_15960"/>
<dbReference type="Proteomes" id="UP000092498">
    <property type="component" value="Chromosome"/>
</dbReference>
<name>A0A1B1AL79_9PROT</name>
<dbReference type="InParanoid" id="A0A1B1AL79"/>
<gene>
    <name evidence="1" type="ORF">ATE48_15960</name>
</gene>
<organism evidence="1 2">
    <name type="scientific">Candidatus Viadribacter manganicus</name>
    <dbReference type="NCBI Taxonomy" id="1759059"/>
    <lineage>
        <taxon>Bacteria</taxon>
        <taxon>Pseudomonadati</taxon>
        <taxon>Pseudomonadota</taxon>
        <taxon>Alphaproteobacteria</taxon>
        <taxon>Hyphomonadales</taxon>
        <taxon>Hyphomonadaceae</taxon>
        <taxon>Candidatus Viadribacter</taxon>
    </lineage>
</organism>
<keyword evidence="2" id="KW-1185">Reference proteome</keyword>